<dbReference type="PROSITE" id="PS51257">
    <property type="entry name" value="PROKAR_LIPOPROTEIN"/>
    <property type="match status" value="1"/>
</dbReference>
<accession>A0A4R6TRC5</accession>
<dbReference type="Pfam" id="PF11738">
    <property type="entry name" value="DUF3298"/>
    <property type="match status" value="1"/>
</dbReference>
<keyword evidence="5" id="KW-1185">Reference proteome</keyword>
<evidence type="ECO:0000259" key="3">
    <source>
        <dbReference type="Pfam" id="PF13739"/>
    </source>
</evidence>
<dbReference type="EMBL" id="SNYI01000001">
    <property type="protein sequence ID" value="TDQ33076.1"/>
    <property type="molecule type" value="Genomic_DNA"/>
</dbReference>
<keyword evidence="1" id="KW-0732">Signal</keyword>
<dbReference type="Pfam" id="PF13739">
    <property type="entry name" value="PdaC"/>
    <property type="match status" value="1"/>
</dbReference>
<feature type="domain" description="Deacetylase PdaC" evidence="3">
    <location>
        <begin position="35"/>
        <end position="138"/>
    </location>
</feature>
<feature type="domain" description="DUF3298" evidence="2">
    <location>
        <begin position="159"/>
        <end position="230"/>
    </location>
</feature>
<dbReference type="Gene3D" id="3.90.640.20">
    <property type="entry name" value="Heat-shock cognate protein, ATPase"/>
    <property type="match status" value="1"/>
</dbReference>
<dbReference type="Gene3D" id="3.30.565.40">
    <property type="entry name" value="Fervidobacterium nodosum Rt17-B1 like"/>
    <property type="match status" value="1"/>
</dbReference>
<evidence type="ECO:0000313" key="4">
    <source>
        <dbReference type="EMBL" id="TDQ33076.1"/>
    </source>
</evidence>
<reference evidence="4 5" key="1">
    <citation type="submission" date="2019-03" db="EMBL/GenBank/DDBJ databases">
        <title>Genomic Encyclopedia of Archaeal and Bacterial Type Strains, Phase II (KMG-II): from individual species to whole genera.</title>
        <authorList>
            <person name="Goeker M."/>
        </authorList>
    </citation>
    <scope>NUCLEOTIDE SEQUENCE [LARGE SCALE GENOMIC DNA]</scope>
    <source>
        <strain evidence="4 5">DSM 18435</strain>
    </source>
</reference>
<dbReference type="RefSeq" id="WP_133643090.1">
    <property type="nucleotide sequence ID" value="NZ_SNYI01000001.1"/>
</dbReference>
<protein>
    <submittedName>
        <fullName evidence="4">Uncharacterized protein DUF3298</fullName>
    </submittedName>
</protein>
<feature type="chain" id="PRO_5020228264" evidence="1">
    <location>
        <begin position="19"/>
        <end position="248"/>
    </location>
</feature>
<dbReference type="InterPro" id="IPR037126">
    <property type="entry name" value="PdaC/RsiV-like_sf"/>
</dbReference>
<dbReference type="Proteomes" id="UP000295468">
    <property type="component" value="Unassembled WGS sequence"/>
</dbReference>
<organism evidence="4 5">
    <name type="scientific">Zeaxanthinibacter enoshimensis</name>
    <dbReference type="NCBI Taxonomy" id="392009"/>
    <lineage>
        <taxon>Bacteria</taxon>
        <taxon>Pseudomonadati</taxon>
        <taxon>Bacteroidota</taxon>
        <taxon>Flavobacteriia</taxon>
        <taxon>Flavobacteriales</taxon>
        <taxon>Flavobacteriaceae</taxon>
        <taxon>Zeaxanthinibacter</taxon>
    </lineage>
</organism>
<sequence length="248" mass="28174">MKYILVLSSLLFLLISCSEEETLFFEPTEINSQECKDCPEVNITIPEAMGSEKSVKTINAALREEIISLLTYGETGQAASVEEAMDAFEKDYRELREKFDDEMAGWKAIIRAEVTYQDPGLVSIAMEANMFTGGAHGYQVTRLLNFDREKGTELEPGELFSDEEAFKNFAEARFRQQEDIPADEAINSTGFMFSDDQFYLPENIGLSEKGLTLLYNEYEVASYADGRVILLLSMDEVREYLKPRFRSS</sequence>
<proteinExistence type="predicted"/>
<evidence type="ECO:0000256" key="1">
    <source>
        <dbReference type="SAM" id="SignalP"/>
    </source>
</evidence>
<name>A0A4R6TRC5_9FLAO</name>
<feature type="signal peptide" evidence="1">
    <location>
        <begin position="1"/>
        <end position="18"/>
    </location>
</feature>
<comment type="caution">
    <text evidence="4">The sequence shown here is derived from an EMBL/GenBank/DDBJ whole genome shotgun (WGS) entry which is preliminary data.</text>
</comment>
<gene>
    <name evidence="4" type="ORF">CLV82_0914</name>
</gene>
<dbReference type="AlphaFoldDB" id="A0A4R6TRC5"/>
<dbReference type="OrthoDB" id="594879at2"/>
<dbReference type="InterPro" id="IPR025303">
    <property type="entry name" value="PdaC"/>
</dbReference>
<evidence type="ECO:0000259" key="2">
    <source>
        <dbReference type="Pfam" id="PF11738"/>
    </source>
</evidence>
<dbReference type="InterPro" id="IPR021729">
    <property type="entry name" value="DUF3298"/>
</dbReference>
<evidence type="ECO:0000313" key="5">
    <source>
        <dbReference type="Proteomes" id="UP000295468"/>
    </source>
</evidence>